<dbReference type="PIRSF" id="PIRSF007023">
    <property type="entry name" value="UDP-Galf_transf"/>
    <property type="match status" value="1"/>
</dbReference>
<reference evidence="4" key="1">
    <citation type="submission" date="2021-01" db="EMBL/GenBank/DDBJ databases">
        <title>Description of Breznakiella homolactica.</title>
        <authorList>
            <person name="Song Y."/>
            <person name="Brune A."/>
        </authorList>
    </citation>
    <scope>NUCLEOTIDE SEQUENCE</scope>
    <source>
        <strain evidence="4">RmG30</strain>
    </source>
</reference>
<evidence type="ECO:0000259" key="2">
    <source>
        <dbReference type="Pfam" id="PF26334"/>
    </source>
</evidence>
<dbReference type="Pfam" id="PF26334">
    <property type="entry name" value="Gtf3_N"/>
    <property type="match status" value="1"/>
</dbReference>
<dbReference type="Gene3D" id="3.40.50.2000">
    <property type="entry name" value="Glycogen Phosphorylase B"/>
    <property type="match status" value="2"/>
</dbReference>
<dbReference type="KEGG" id="bhc:JFL75_02530"/>
<keyword evidence="5" id="KW-1185">Reference proteome</keyword>
<evidence type="ECO:0000313" key="4">
    <source>
        <dbReference type="EMBL" id="QQO09805.1"/>
    </source>
</evidence>
<name>A0A7T7XNW8_9SPIR</name>
<accession>A0A7T7XNW8</accession>
<dbReference type="RefSeq" id="WP_215627108.1">
    <property type="nucleotide sequence ID" value="NZ_CP067089.2"/>
</dbReference>
<evidence type="ECO:0000256" key="1">
    <source>
        <dbReference type="ARBA" id="ARBA00022679"/>
    </source>
</evidence>
<protein>
    <recommendedName>
        <fullName evidence="6">Beta-1,6-galactofuranosyltransferase</fullName>
    </recommendedName>
</protein>
<proteinExistence type="predicted"/>
<dbReference type="Proteomes" id="UP000595917">
    <property type="component" value="Chromosome"/>
</dbReference>
<feature type="domain" description="Glucosyltransferase 3-like C-terminal" evidence="3">
    <location>
        <begin position="195"/>
        <end position="349"/>
    </location>
</feature>
<evidence type="ECO:0000259" key="3">
    <source>
        <dbReference type="Pfam" id="PF26337"/>
    </source>
</evidence>
<organism evidence="4 5">
    <name type="scientific">Breznakiella homolactica</name>
    <dbReference type="NCBI Taxonomy" id="2798577"/>
    <lineage>
        <taxon>Bacteria</taxon>
        <taxon>Pseudomonadati</taxon>
        <taxon>Spirochaetota</taxon>
        <taxon>Spirochaetia</taxon>
        <taxon>Spirochaetales</taxon>
        <taxon>Breznakiellaceae</taxon>
        <taxon>Breznakiella</taxon>
    </lineage>
</organism>
<dbReference type="EMBL" id="CP067089">
    <property type="protein sequence ID" value="QQO09805.1"/>
    <property type="molecule type" value="Genomic_DNA"/>
</dbReference>
<dbReference type="InterPro" id="IPR058592">
    <property type="entry name" value="Gtf3_C"/>
</dbReference>
<sequence length="363" mass="41432">MIQKKYSSRYIMVEPHAEKNHAGPKARNDVLDILLSCGYIPVSLKVRIPEFVRKPHGPLLTFFSKILANIKSYFAFRRFFSCLTMGSSLFIQYPFERVQLKIAWQIKIFEYLMQNKKIEITFIIHDIDGVRYKDPIKEKNDLSFLKLGSHLIVHNQGMVQYYVGNGFELKKLTPVFLFDYLFDNKAGEHKKSDGIAFAGNLAKAGFINKIPELGNDIKFNLYGDFNKKIPNRENVFYNGSFRPDELPAVIIGGFGLVWDGESLETCSGAIGEYLKLNSPHKVSLYIVSGIPVILWAKSALAGFILEKKLGFVIDSLFELQEKINTITEQQYTETVINVKIFSEKLKKGEQLIHANSRYSALYG</sequence>
<keyword evidence="1" id="KW-0808">Transferase</keyword>
<evidence type="ECO:0000313" key="5">
    <source>
        <dbReference type="Proteomes" id="UP000595917"/>
    </source>
</evidence>
<dbReference type="Pfam" id="PF26337">
    <property type="entry name" value="Gtf3_C"/>
    <property type="match status" value="1"/>
</dbReference>
<feature type="domain" description="Glucosyltransferase 3-like N-terminal" evidence="2">
    <location>
        <begin position="16"/>
        <end position="167"/>
    </location>
</feature>
<dbReference type="InterPro" id="IPR058591">
    <property type="entry name" value="Gtf3_N"/>
</dbReference>
<evidence type="ECO:0008006" key="6">
    <source>
        <dbReference type="Google" id="ProtNLM"/>
    </source>
</evidence>
<dbReference type="AlphaFoldDB" id="A0A7T7XNW8"/>
<gene>
    <name evidence="4" type="ORF">JFL75_02530</name>
</gene>